<proteinExistence type="inferred from homology"/>
<dbReference type="EMBL" id="WPHG01000003">
    <property type="protein sequence ID" value="MVA98617.1"/>
    <property type="molecule type" value="Genomic_DNA"/>
</dbReference>
<keyword evidence="3" id="KW-0813">Transport</keyword>
<gene>
    <name evidence="6" type="ORF">GN330_15320</name>
</gene>
<evidence type="ECO:0000256" key="2">
    <source>
        <dbReference type="ARBA" id="ARBA00008520"/>
    </source>
</evidence>
<evidence type="ECO:0000256" key="3">
    <source>
        <dbReference type="ARBA" id="ARBA00022448"/>
    </source>
</evidence>
<keyword evidence="5" id="KW-0574">Periplasm</keyword>
<dbReference type="Pfam" id="PF13416">
    <property type="entry name" value="SBP_bac_8"/>
    <property type="match status" value="1"/>
</dbReference>
<comment type="similarity">
    <text evidence="2">Belongs to the bacterial solute-binding protein 1 family.</text>
</comment>
<dbReference type="GO" id="GO:0042597">
    <property type="term" value="C:periplasmic space"/>
    <property type="evidence" value="ECO:0007669"/>
    <property type="project" value="UniProtKB-SubCell"/>
</dbReference>
<evidence type="ECO:0000313" key="7">
    <source>
        <dbReference type="Proteomes" id="UP000463224"/>
    </source>
</evidence>
<dbReference type="InterPro" id="IPR001188">
    <property type="entry name" value="Sperm_putr-bd"/>
</dbReference>
<accession>A0A844QHH5</accession>
<dbReference type="GO" id="GO:0015846">
    <property type="term" value="P:polyamine transport"/>
    <property type="evidence" value="ECO:0007669"/>
    <property type="project" value="InterPro"/>
</dbReference>
<dbReference type="InterPro" id="IPR006311">
    <property type="entry name" value="TAT_signal"/>
</dbReference>
<dbReference type="AlphaFoldDB" id="A0A844QHH5"/>
<dbReference type="PROSITE" id="PS51318">
    <property type="entry name" value="TAT"/>
    <property type="match status" value="1"/>
</dbReference>
<reference evidence="6 7" key="1">
    <citation type="submission" date="2019-12" db="EMBL/GenBank/DDBJ databases">
        <title>Nitratireductor arenosus sp. nov., Isolated from sea sand, Jeju island, South Korea.</title>
        <authorList>
            <person name="Kim W."/>
        </authorList>
    </citation>
    <scope>NUCLEOTIDE SEQUENCE [LARGE SCALE GENOMIC DNA]</scope>
    <source>
        <strain evidence="6 7">CAU 1489</strain>
    </source>
</reference>
<evidence type="ECO:0000256" key="5">
    <source>
        <dbReference type="ARBA" id="ARBA00022764"/>
    </source>
</evidence>
<evidence type="ECO:0000256" key="1">
    <source>
        <dbReference type="ARBA" id="ARBA00004418"/>
    </source>
</evidence>
<dbReference type="InterPro" id="IPR006061">
    <property type="entry name" value="SBP_1_CS"/>
</dbReference>
<dbReference type="PRINTS" id="PR00909">
    <property type="entry name" value="SPERMDNBNDNG"/>
</dbReference>
<comment type="subcellular location">
    <subcellularLocation>
        <location evidence="1">Periplasm</location>
    </subcellularLocation>
</comment>
<dbReference type="GO" id="GO:0019808">
    <property type="term" value="F:polyamine binding"/>
    <property type="evidence" value="ECO:0007669"/>
    <property type="project" value="InterPro"/>
</dbReference>
<dbReference type="PANTHER" id="PTHR30222:SF17">
    <property type="entry name" value="SPERMIDINE_PUTRESCINE-BINDING PERIPLASMIC PROTEIN"/>
    <property type="match status" value="1"/>
</dbReference>
<name>A0A844QHH5_9HYPH</name>
<dbReference type="PANTHER" id="PTHR30222">
    <property type="entry name" value="SPERMIDINE/PUTRESCINE-BINDING PERIPLASMIC PROTEIN"/>
    <property type="match status" value="1"/>
</dbReference>
<dbReference type="InterPro" id="IPR006059">
    <property type="entry name" value="SBP"/>
</dbReference>
<evidence type="ECO:0000256" key="4">
    <source>
        <dbReference type="ARBA" id="ARBA00022729"/>
    </source>
</evidence>
<dbReference type="GO" id="GO:0055085">
    <property type="term" value="P:transmembrane transport"/>
    <property type="evidence" value="ECO:0007669"/>
    <property type="project" value="InterPro"/>
</dbReference>
<protein>
    <submittedName>
        <fullName evidence="6">Extracellular solute-binding protein</fullName>
    </submittedName>
</protein>
<comment type="caution">
    <text evidence="6">The sequence shown here is derived from an EMBL/GenBank/DDBJ whole genome shotgun (WGS) entry which is preliminary data.</text>
</comment>
<evidence type="ECO:0000313" key="6">
    <source>
        <dbReference type="EMBL" id="MVA98617.1"/>
    </source>
</evidence>
<dbReference type="PROSITE" id="PS01037">
    <property type="entry name" value="SBP_BACTERIAL_1"/>
    <property type="match status" value="1"/>
</dbReference>
<dbReference type="Gene3D" id="3.40.190.10">
    <property type="entry name" value="Periplasmic binding protein-like II"/>
    <property type="match status" value="2"/>
</dbReference>
<dbReference type="SUPFAM" id="SSF53850">
    <property type="entry name" value="Periplasmic binding protein-like II"/>
    <property type="match status" value="1"/>
</dbReference>
<keyword evidence="4" id="KW-0732">Signal</keyword>
<organism evidence="6 7">
    <name type="scientific">Nitratireductor arenosus</name>
    <dbReference type="NCBI Taxonomy" id="2682096"/>
    <lineage>
        <taxon>Bacteria</taxon>
        <taxon>Pseudomonadati</taxon>
        <taxon>Pseudomonadota</taxon>
        <taxon>Alphaproteobacteria</taxon>
        <taxon>Hyphomicrobiales</taxon>
        <taxon>Phyllobacteriaceae</taxon>
        <taxon>Nitratireductor</taxon>
    </lineage>
</organism>
<dbReference type="Proteomes" id="UP000463224">
    <property type="component" value="Unassembled WGS sequence"/>
</dbReference>
<keyword evidence="7" id="KW-1185">Reference proteome</keyword>
<dbReference type="RefSeq" id="WP_156713530.1">
    <property type="nucleotide sequence ID" value="NZ_WPHG01000003.1"/>
</dbReference>
<sequence>MHRNHAKPRHGLDRRSFIATGTAAAAMLTLPRSAMGATQLSWIGWQGYDAPLKAGDFLKKNDIDLSTTYISSNEEIITKLQAGGAGQLDLISIYFGHIPILANAGLVEPIDEARVPGIEKIFPEFLDVDTIRKDGKLYAVPFTWGTLSMVYDPAAIAKPASWKDCLKDEYKGKVSITDDITGLISTWAPIVTGTKTPTRLTPAELKQTIDFLIKIKREHARTLSPNYGEATDLYARGEVVISAIGWDAQVAFAAEKDKELAFVRPQEGVMVFMDTLAIPSGAPNRDAAYKALAQAISAAGQTVMASDLTQAVVSSDAVPLVDEVNREVYQYGDFESLFQSARFNPFWPLQDDGEHASYDQIQEEYQRFLRA</sequence>